<dbReference type="AlphaFoldDB" id="A0A0N9ZF14"/>
<dbReference type="EMBL" id="CP012023">
    <property type="protein sequence ID" value="ALI54161.1"/>
    <property type="molecule type" value="Genomic_DNA"/>
</dbReference>
<feature type="region of interest" description="Disordered" evidence="1">
    <location>
        <begin position="1"/>
        <end position="27"/>
    </location>
</feature>
<accession>A0A0N9ZF14</accession>
<protein>
    <submittedName>
        <fullName evidence="2">Uncharacterized protein</fullName>
    </submittedName>
</protein>
<evidence type="ECO:0000256" key="1">
    <source>
        <dbReference type="SAM" id="MobiDB-lite"/>
    </source>
</evidence>
<organism evidence="2 3">
    <name type="scientific">Celeribacter marinus</name>
    <dbReference type="NCBI Taxonomy" id="1397108"/>
    <lineage>
        <taxon>Bacteria</taxon>
        <taxon>Pseudomonadati</taxon>
        <taxon>Pseudomonadota</taxon>
        <taxon>Alphaproteobacteria</taxon>
        <taxon>Rhodobacterales</taxon>
        <taxon>Roseobacteraceae</taxon>
        <taxon>Celeribacter</taxon>
    </lineage>
</organism>
<evidence type="ECO:0000313" key="3">
    <source>
        <dbReference type="Proteomes" id="UP000064920"/>
    </source>
</evidence>
<sequence>MRHGQPVGRTFLSTAQRPSHKKHQGHNCTDYEAQQTNVSVFMVTQVMRANKVDGTGSTLIQVAI</sequence>
<evidence type="ECO:0000313" key="2">
    <source>
        <dbReference type="EMBL" id="ALI54161.1"/>
    </source>
</evidence>
<proteinExistence type="predicted"/>
<reference evidence="2 3" key="1">
    <citation type="submission" date="2015-05" db="EMBL/GenBank/DDBJ databases">
        <authorList>
            <person name="Wang D.B."/>
            <person name="Wang M."/>
        </authorList>
    </citation>
    <scope>NUCLEOTIDE SEQUENCE [LARGE SCALE GENOMIC DNA]</scope>
    <source>
        <strain evidence="2 3">IMCC 12053</strain>
    </source>
</reference>
<dbReference type="Proteomes" id="UP000064920">
    <property type="component" value="Chromosome"/>
</dbReference>
<dbReference type="KEGG" id="cmar:IMCC12053_211"/>
<dbReference type="PATRIC" id="fig|1397108.4.peg.223"/>
<name>A0A0N9ZF14_9RHOB</name>
<gene>
    <name evidence="2" type="ORF">IMCC12053_211</name>
</gene>
<keyword evidence="3" id="KW-1185">Reference proteome</keyword>